<comment type="caution">
    <text evidence="2">The sequence shown here is derived from an EMBL/GenBank/DDBJ whole genome shotgun (WGS) entry which is preliminary data.</text>
</comment>
<keyword evidence="3" id="KW-1185">Reference proteome</keyword>
<gene>
    <name evidence="2" type="ORF">AALO_G00030900</name>
</gene>
<feature type="region of interest" description="Disordered" evidence="1">
    <location>
        <begin position="18"/>
        <end position="43"/>
    </location>
</feature>
<feature type="compositionally biased region" description="Polar residues" evidence="1">
    <location>
        <begin position="113"/>
        <end position="123"/>
    </location>
</feature>
<name>A0AAV6HG07_9TELE</name>
<feature type="region of interest" description="Disordered" evidence="1">
    <location>
        <begin position="93"/>
        <end position="162"/>
    </location>
</feature>
<protein>
    <submittedName>
        <fullName evidence="2">Uncharacterized protein</fullName>
    </submittedName>
</protein>
<evidence type="ECO:0000313" key="3">
    <source>
        <dbReference type="Proteomes" id="UP000823561"/>
    </source>
</evidence>
<sequence>MKLSKLFGCCLPVRRKKHKNERVDTSKKKLRKEAKRLKKEMAGRRRMEDLRMDISKVQETVVVSLDEVKDGPAVRFEGENAVIAIHHDLIESSADRGTPQMDEGGFSKEDCNPTESSIDNGTLQLDKGGDGSPSPLHVDGDGDQEFSKEDYNPNESSVDHGTAQLDKEDVLNKSTADHGTLQLDAEGGKSSSLLHGDGDGASPVPRLKLHQPRVGKATPQPGVWCTADTPENRDVMEEERRKILQGFSERKGLTTQNATTQATLITEEEKYKNVRFHTFC</sequence>
<reference evidence="2" key="1">
    <citation type="submission" date="2020-10" db="EMBL/GenBank/DDBJ databases">
        <title>Chromosome-scale genome assembly of the Allis shad, Alosa alosa.</title>
        <authorList>
            <person name="Margot Z."/>
            <person name="Christophe K."/>
            <person name="Cabau C."/>
            <person name="Louis A."/>
            <person name="Berthelot C."/>
            <person name="Parey E."/>
            <person name="Roest Crollius H."/>
            <person name="Montfort J."/>
            <person name="Robinson-Rechavi M."/>
            <person name="Bucao C."/>
            <person name="Bouchez O."/>
            <person name="Gislard M."/>
            <person name="Lluch J."/>
            <person name="Milhes M."/>
            <person name="Lampietro C."/>
            <person name="Lopez Roques C."/>
            <person name="Donnadieu C."/>
            <person name="Braasch I."/>
            <person name="Desvignes T."/>
            <person name="Postlethwait J."/>
            <person name="Bobe J."/>
            <person name="Guiguen Y."/>
        </authorList>
    </citation>
    <scope>NUCLEOTIDE SEQUENCE</scope>
    <source>
        <strain evidence="2">M-15738</strain>
        <tissue evidence="2">Blood</tissue>
    </source>
</reference>
<feature type="region of interest" description="Disordered" evidence="1">
    <location>
        <begin position="181"/>
        <end position="235"/>
    </location>
</feature>
<evidence type="ECO:0000313" key="2">
    <source>
        <dbReference type="EMBL" id="KAG5284826.1"/>
    </source>
</evidence>
<dbReference type="EMBL" id="JADWDJ010000002">
    <property type="protein sequence ID" value="KAG5284826.1"/>
    <property type="molecule type" value="Genomic_DNA"/>
</dbReference>
<proteinExistence type="predicted"/>
<dbReference type="Proteomes" id="UP000823561">
    <property type="component" value="Chromosome 2"/>
</dbReference>
<accession>A0AAV6HG07</accession>
<organism evidence="2 3">
    <name type="scientific">Alosa alosa</name>
    <name type="common">allis shad</name>
    <dbReference type="NCBI Taxonomy" id="278164"/>
    <lineage>
        <taxon>Eukaryota</taxon>
        <taxon>Metazoa</taxon>
        <taxon>Chordata</taxon>
        <taxon>Craniata</taxon>
        <taxon>Vertebrata</taxon>
        <taxon>Euteleostomi</taxon>
        <taxon>Actinopterygii</taxon>
        <taxon>Neopterygii</taxon>
        <taxon>Teleostei</taxon>
        <taxon>Clupei</taxon>
        <taxon>Clupeiformes</taxon>
        <taxon>Clupeoidei</taxon>
        <taxon>Clupeidae</taxon>
        <taxon>Alosa</taxon>
    </lineage>
</organism>
<dbReference type="AlphaFoldDB" id="A0AAV6HG07"/>
<feature type="compositionally biased region" description="Basic residues" evidence="1">
    <location>
        <begin position="28"/>
        <end position="38"/>
    </location>
</feature>
<evidence type="ECO:0000256" key="1">
    <source>
        <dbReference type="SAM" id="MobiDB-lite"/>
    </source>
</evidence>